<comment type="caution">
    <text evidence="2">The sequence shown here is derived from an EMBL/GenBank/DDBJ whole genome shotgun (WGS) entry which is preliminary data.</text>
</comment>
<name>A0ABV3Q9G5_9BACL</name>
<evidence type="ECO:0000313" key="3">
    <source>
        <dbReference type="Proteomes" id="UP001556040"/>
    </source>
</evidence>
<feature type="signal peptide" evidence="1">
    <location>
        <begin position="1"/>
        <end position="25"/>
    </location>
</feature>
<evidence type="ECO:0000313" key="2">
    <source>
        <dbReference type="EMBL" id="MEW9503393.1"/>
    </source>
</evidence>
<dbReference type="EMBL" id="JBFMIA010000043">
    <property type="protein sequence ID" value="MEW9503393.1"/>
    <property type="molecule type" value="Genomic_DNA"/>
</dbReference>
<proteinExistence type="predicted"/>
<keyword evidence="3" id="KW-1185">Reference proteome</keyword>
<sequence>MKTFTKILIALLMIFTLNTPVGASASTENVTLEYLDIDELSSSDNYANGENPSITVLDNGLVVSVNDKDGKTSYQLGEYEDDQIFWTHPVEYGGGEKPTIATLTNGNIIEVHEGGNHELHYNLGRYEDGKIDWYSVNNYYGKGDHPNVTLLTNGDIVLVFEGQG</sequence>
<protein>
    <submittedName>
        <fullName evidence="2">Uncharacterized protein</fullName>
    </submittedName>
</protein>
<dbReference type="RefSeq" id="WP_367780879.1">
    <property type="nucleotide sequence ID" value="NZ_JBFMIA010000043.1"/>
</dbReference>
<organism evidence="2 3">
    <name type="scientific">Jeotgalibacillus marinus</name>
    <dbReference type="NCBI Taxonomy" id="86667"/>
    <lineage>
        <taxon>Bacteria</taxon>
        <taxon>Bacillati</taxon>
        <taxon>Bacillota</taxon>
        <taxon>Bacilli</taxon>
        <taxon>Bacillales</taxon>
        <taxon>Caryophanaceae</taxon>
        <taxon>Jeotgalibacillus</taxon>
    </lineage>
</organism>
<feature type="chain" id="PRO_5045886527" evidence="1">
    <location>
        <begin position="26"/>
        <end position="164"/>
    </location>
</feature>
<keyword evidence="1" id="KW-0732">Signal</keyword>
<reference evidence="2 3" key="1">
    <citation type="journal article" date="1979" name="Int. J. Syst. Evol. Microbiol.">
        <title>Bacillus globisporus subsp. marinus subsp. nov.</title>
        <authorList>
            <person name="Liu H."/>
        </authorList>
    </citation>
    <scope>NUCLEOTIDE SEQUENCE [LARGE SCALE GENOMIC DNA]</scope>
    <source>
        <strain evidence="2 3">DSM 1297</strain>
    </source>
</reference>
<feature type="non-terminal residue" evidence="2">
    <location>
        <position position="164"/>
    </location>
</feature>
<gene>
    <name evidence="2" type="ORF">AB1471_16630</name>
</gene>
<dbReference type="Proteomes" id="UP001556040">
    <property type="component" value="Unassembled WGS sequence"/>
</dbReference>
<accession>A0ABV3Q9G5</accession>
<evidence type="ECO:0000256" key="1">
    <source>
        <dbReference type="SAM" id="SignalP"/>
    </source>
</evidence>